<evidence type="ECO:0000313" key="2">
    <source>
        <dbReference type="EMBL" id="CBI33157.3"/>
    </source>
</evidence>
<keyword evidence="1" id="KW-0732">Signal</keyword>
<feature type="signal peptide" evidence="1">
    <location>
        <begin position="1"/>
        <end position="20"/>
    </location>
</feature>
<dbReference type="InParanoid" id="D7TRN2"/>
<dbReference type="AlphaFoldDB" id="D7TRN2"/>
<feature type="chain" id="PRO_5003106126" evidence="1">
    <location>
        <begin position="21"/>
        <end position="49"/>
    </location>
</feature>
<dbReference type="PaxDb" id="29760-VIT_00s0279g00060.t01"/>
<keyword evidence="3" id="KW-1185">Reference proteome</keyword>
<accession>D7TRN2</accession>
<dbReference type="EMBL" id="FN596028">
    <property type="protein sequence ID" value="CBI33157.3"/>
    <property type="molecule type" value="Genomic_DNA"/>
</dbReference>
<organism evidence="2 3">
    <name type="scientific">Vitis vinifera</name>
    <name type="common">Grape</name>
    <dbReference type="NCBI Taxonomy" id="29760"/>
    <lineage>
        <taxon>Eukaryota</taxon>
        <taxon>Viridiplantae</taxon>
        <taxon>Streptophyta</taxon>
        <taxon>Embryophyta</taxon>
        <taxon>Tracheophyta</taxon>
        <taxon>Spermatophyta</taxon>
        <taxon>Magnoliopsida</taxon>
        <taxon>eudicotyledons</taxon>
        <taxon>Gunneridae</taxon>
        <taxon>Pentapetalae</taxon>
        <taxon>rosids</taxon>
        <taxon>Vitales</taxon>
        <taxon>Vitaceae</taxon>
        <taxon>Viteae</taxon>
        <taxon>Vitis</taxon>
    </lineage>
</organism>
<evidence type="ECO:0000313" key="3">
    <source>
        <dbReference type="Proteomes" id="UP000009183"/>
    </source>
</evidence>
<protein>
    <submittedName>
        <fullName evidence="2">Uncharacterized protein</fullName>
    </submittedName>
</protein>
<reference evidence="3" key="1">
    <citation type="journal article" date="2007" name="Nature">
        <title>The grapevine genome sequence suggests ancestral hexaploidization in major angiosperm phyla.</title>
        <authorList>
            <consortium name="The French-Italian Public Consortium for Grapevine Genome Characterization."/>
            <person name="Jaillon O."/>
            <person name="Aury J.-M."/>
            <person name="Noel B."/>
            <person name="Policriti A."/>
            <person name="Clepet C."/>
            <person name="Casagrande A."/>
            <person name="Choisne N."/>
            <person name="Aubourg S."/>
            <person name="Vitulo N."/>
            <person name="Jubin C."/>
            <person name="Vezzi A."/>
            <person name="Legeai F."/>
            <person name="Hugueney P."/>
            <person name="Dasilva C."/>
            <person name="Horner D."/>
            <person name="Mica E."/>
            <person name="Jublot D."/>
            <person name="Poulain J."/>
            <person name="Bruyere C."/>
            <person name="Billault A."/>
            <person name="Segurens B."/>
            <person name="Gouyvenoux M."/>
            <person name="Ugarte E."/>
            <person name="Cattonaro F."/>
            <person name="Anthouard V."/>
            <person name="Vico V."/>
            <person name="Del Fabbro C."/>
            <person name="Alaux M."/>
            <person name="Di Gaspero G."/>
            <person name="Dumas V."/>
            <person name="Felice N."/>
            <person name="Paillard S."/>
            <person name="Juman I."/>
            <person name="Moroldo M."/>
            <person name="Scalabrin S."/>
            <person name="Canaguier A."/>
            <person name="Le Clainche I."/>
            <person name="Malacrida G."/>
            <person name="Durand E."/>
            <person name="Pesole G."/>
            <person name="Laucou V."/>
            <person name="Chatelet P."/>
            <person name="Merdinoglu D."/>
            <person name="Delledonne M."/>
            <person name="Pezzotti M."/>
            <person name="Lecharny A."/>
            <person name="Scarpelli C."/>
            <person name="Artiguenave F."/>
            <person name="Pe M.E."/>
            <person name="Valle G."/>
            <person name="Morgante M."/>
            <person name="Caboche M."/>
            <person name="Adam-Blondon A.-F."/>
            <person name="Weissenbach J."/>
            <person name="Quetier F."/>
            <person name="Wincker P."/>
        </authorList>
    </citation>
    <scope>NUCLEOTIDE SEQUENCE [LARGE SCALE GENOMIC DNA]</scope>
    <source>
        <strain evidence="3">cv. Pinot noir / PN40024</strain>
    </source>
</reference>
<dbReference type="HOGENOM" id="CLU_3145573_0_0_1"/>
<gene>
    <name evidence="2" type="ORF">VIT_00s0279g00060</name>
</gene>
<proteinExistence type="predicted"/>
<evidence type="ECO:0000256" key="1">
    <source>
        <dbReference type="SAM" id="SignalP"/>
    </source>
</evidence>
<sequence length="49" mass="5498">MRMRALTLVPVILLVLVARGNLCSSTKGLFRAIQACQKLFQLLIFFSIC</sequence>
<name>D7TRN2_VITVI</name>
<dbReference type="Proteomes" id="UP000009183">
    <property type="component" value="Unassembled WGS sequence, unordered"/>
</dbReference>